<evidence type="ECO:0000256" key="1">
    <source>
        <dbReference type="ARBA" id="ARBA00011073"/>
    </source>
</evidence>
<dbReference type="InterPro" id="IPR023828">
    <property type="entry name" value="Peptidase_S8_Ser-AS"/>
</dbReference>
<dbReference type="Pfam" id="PF00082">
    <property type="entry name" value="Peptidase_S8"/>
    <property type="match status" value="1"/>
</dbReference>
<dbReference type="InterPro" id="IPR050131">
    <property type="entry name" value="Peptidase_S8_subtilisin-like"/>
</dbReference>
<dbReference type="PRINTS" id="PR00723">
    <property type="entry name" value="SUBTILISIN"/>
</dbReference>
<keyword evidence="3 5" id="KW-0378">Hydrolase</keyword>
<dbReference type="PANTHER" id="PTHR43806:SF11">
    <property type="entry name" value="CEREVISIN-RELATED"/>
    <property type="match status" value="1"/>
</dbReference>
<dbReference type="InterPro" id="IPR000209">
    <property type="entry name" value="Peptidase_S8/S53_dom"/>
</dbReference>
<dbReference type="SUPFAM" id="SSF52743">
    <property type="entry name" value="Subtilisin-like"/>
    <property type="match status" value="1"/>
</dbReference>
<dbReference type="PROSITE" id="PS00136">
    <property type="entry name" value="SUBTILASE_ASP"/>
    <property type="match status" value="1"/>
</dbReference>
<dbReference type="PANTHER" id="PTHR43806">
    <property type="entry name" value="PEPTIDASE S8"/>
    <property type="match status" value="1"/>
</dbReference>
<evidence type="ECO:0000256" key="2">
    <source>
        <dbReference type="ARBA" id="ARBA00022670"/>
    </source>
</evidence>
<comment type="similarity">
    <text evidence="1 5 6">Belongs to the peptidase S8 family.</text>
</comment>
<keyword evidence="2 5" id="KW-0645">Protease</keyword>
<dbReference type="PROSITE" id="PS00138">
    <property type="entry name" value="SUBTILASE_SER"/>
    <property type="match status" value="1"/>
</dbReference>
<sequence>MKRTAAIYRYILAPLHQLITQRYCSTSLLFKGFPQSTKDSRLPSTNLSQPEWGSPLKWFDDSESSLHDPIKISYATEFMRSIRPFVEMIRNLPDSCAAPPPWESWRTRKIRIAIIDTGIDAENDIMMEMALAYGSIKACRGFAGDEEDFQDSHGHGTHIARLMLTVAPAAELYVAKVANEKTLDASALSRIAEAIKWAHKSMKVDIISLSFGLDHNNRNVEIDKAIFNAISDNTIIFAAAANSGGNRPRAYPANRRTGVICVHASDGRGNDGGISPSPEARKSNFSTLGISIESKWKGKKVLKSGTSFATPIAAALAANMLEFARYKCSLDEYEQRRLHSYDSIEEVLHLMSEERQGYHYIMPLRLWDGADEKDVVRKLVEIARS</sequence>
<dbReference type="EMBL" id="KZ680227">
    <property type="protein sequence ID" value="PTB61874.1"/>
    <property type="molecule type" value="Genomic_DNA"/>
</dbReference>
<evidence type="ECO:0000256" key="4">
    <source>
        <dbReference type="ARBA" id="ARBA00022825"/>
    </source>
</evidence>
<dbReference type="GeneID" id="36599986"/>
<keyword evidence="9" id="KW-1185">Reference proteome</keyword>
<dbReference type="InterPro" id="IPR023827">
    <property type="entry name" value="Peptidase_S8_Asp-AS"/>
</dbReference>
<feature type="active site" description="Charge relay system" evidence="5">
    <location>
        <position position="307"/>
    </location>
</feature>
<name>A0A2T4AXQ7_9HYPO</name>
<protein>
    <submittedName>
        <fullName evidence="8">Subtilisin-like protein</fullName>
    </submittedName>
</protein>
<dbReference type="GO" id="GO:0006508">
    <property type="term" value="P:proteolysis"/>
    <property type="evidence" value="ECO:0007669"/>
    <property type="project" value="UniProtKB-KW"/>
</dbReference>
<dbReference type="Proteomes" id="UP000241546">
    <property type="component" value="Unassembled WGS sequence"/>
</dbReference>
<dbReference type="RefSeq" id="XP_024745194.1">
    <property type="nucleotide sequence ID" value="XM_024891868.1"/>
</dbReference>
<dbReference type="CDD" id="cd00306">
    <property type="entry name" value="Peptidases_S8_S53"/>
    <property type="match status" value="1"/>
</dbReference>
<reference evidence="9" key="1">
    <citation type="submission" date="2016-07" db="EMBL/GenBank/DDBJ databases">
        <title>Multiple horizontal gene transfer events from other fungi enriched the ability of initially mycotrophic Trichoderma (Ascomycota) to feed on dead plant biomass.</title>
        <authorList>
            <consortium name="DOE Joint Genome Institute"/>
            <person name="Atanasova L."/>
            <person name="Chenthamara K."/>
            <person name="Zhang J."/>
            <person name="Grujic M."/>
            <person name="Henrissat B."/>
            <person name="Kuo A."/>
            <person name="Aerts A."/>
            <person name="Salamov A."/>
            <person name="Lipzen A."/>
            <person name="Labutti K."/>
            <person name="Barry K."/>
            <person name="Miao Y."/>
            <person name="Rahimi M.J."/>
            <person name="Shen Q."/>
            <person name="Grigoriev I.V."/>
            <person name="Kubicek C.P."/>
            <person name="Druzhinina I.S."/>
        </authorList>
    </citation>
    <scope>NUCLEOTIDE SEQUENCE [LARGE SCALE GENOMIC DNA]</scope>
    <source>
        <strain evidence="9">TUCIM 6016</strain>
    </source>
</reference>
<proteinExistence type="inferred from homology"/>
<dbReference type="OrthoDB" id="206201at2759"/>
<feature type="active site" description="Charge relay system" evidence="5">
    <location>
        <position position="155"/>
    </location>
</feature>
<gene>
    <name evidence="8" type="ORF">BBK36DRAFT_1130686</name>
</gene>
<evidence type="ECO:0000313" key="9">
    <source>
        <dbReference type="Proteomes" id="UP000241546"/>
    </source>
</evidence>
<evidence type="ECO:0000313" key="8">
    <source>
        <dbReference type="EMBL" id="PTB61874.1"/>
    </source>
</evidence>
<dbReference type="Gene3D" id="3.40.50.200">
    <property type="entry name" value="Peptidase S8/S53 domain"/>
    <property type="match status" value="1"/>
</dbReference>
<organism evidence="8 9">
    <name type="scientific">Trichoderma citrinoviride</name>
    <dbReference type="NCBI Taxonomy" id="58853"/>
    <lineage>
        <taxon>Eukaryota</taxon>
        <taxon>Fungi</taxon>
        <taxon>Dikarya</taxon>
        <taxon>Ascomycota</taxon>
        <taxon>Pezizomycotina</taxon>
        <taxon>Sordariomycetes</taxon>
        <taxon>Hypocreomycetidae</taxon>
        <taxon>Hypocreales</taxon>
        <taxon>Hypocreaceae</taxon>
        <taxon>Trichoderma</taxon>
    </lineage>
</organism>
<accession>A0A2T4AXQ7</accession>
<evidence type="ECO:0000256" key="5">
    <source>
        <dbReference type="PROSITE-ProRule" id="PRU01240"/>
    </source>
</evidence>
<feature type="active site" description="Charge relay system" evidence="5">
    <location>
        <position position="116"/>
    </location>
</feature>
<dbReference type="InterPro" id="IPR036852">
    <property type="entry name" value="Peptidase_S8/S53_dom_sf"/>
</dbReference>
<evidence type="ECO:0000259" key="7">
    <source>
        <dbReference type="Pfam" id="PF00082"/>
    </source>
</evidence>
<keyword evidence="4 5" id="KW-0720">Serine protease</keyword>
<dbReference type="PROSITE" id="PS51892">
    <property type="entry name" value="SUBTILASE"/>
    <property type="match status" value="1"/>
</dbReference>
<dbReference type="AlphaFoldDB" id="A0A2T4AXQ7"/>
<evidence type="ECO:0000256" key="6">
    <source>
        <dbReference type="RuleBase" id="RU003355"/>
    </source>
</evidence>
<dbReference type="GO" id="GO:0004252">
    <property type="term" value="F:serine-type endopeptidase activity"/>
    <property type="evidence" value="ECO:0007669"/>
    <property type="project" value="UniProtKB-UniRule"/>
</dbReference>
<feature type="domain" description="Peptidase S8/S53" evidence="7">
    <location>
        <begin position="108"/>
        <end position="335"/>
    </location>
</feature>
<dbReference type="InterPro" id="IPR015500">
    <property type="entry name" value="Peptidase_S8_subtilisin-rel"/>
</dbReference>
<evidence type="ECO:0000256" key="3">
    <source>
        <dbReference type="ARBA" id="ARBA00022801"/>
    </source>
</evidence>